<dbReference type="Proteomes" id="UP000028545">
    <property type="component" value="Unassembled WGS sequence"/>
</dbReference>
<dbReference type="AlphaFoldDB" id="A0A084G0D0"/>
<keyword evidence="2 5" id="KW-0812">Transmembrane</keyword>
<keyword evidence="3 5" id="KW-1133">Transmembrane helix</keyword>
<evidence type="ECO:0000256" key="2">
    <source>
        <dbReference type="ARBA" id="ARBA00022692"/>
    </source>
</evidence>
<feature type="transmembrane region" description="Helical" evidence="5">
    <location>
        <begin position="655"/>
        <end position="675"/>
    </location>
</feature>
<evidence type="ECO:0008006" key="11">
    <source>
        <dbReference type="Google" id="ProtNLM"/>
    </source>
</evidence>
<evidence type="ECO:0000313" key="10">
    <source>
        <dbReference type="Proteomes" id="UP000028545"/>
    </source>
</evidence>
<feature type="transmembrane region" description="Helical" evidence="5">
    <location>
        <begin position="85"/>
        <end position="108"/>
    </location>
</feature>
<dbReference type="Pfam" id="PF13515">
    <property type="entry name" value="FUSC_2"/>
    <property type="match status" value="1"/>
</dbReference>
<accession>A0A084G0D0</accession>
<comment type="subcellular location">
    <subcellularLocation>
        <location evidence="1">Membrane</location>
        <topology evidence="1">Multi-pass membrane protein</topology>
    </subcellularLocation>
</comment>
<dbReference type="EMBL" id="JOWA01000117">
    <property type="protein sequence ID" value="KEZ40792.1"/>
    <property type="molecule type" value="Genomic_DNA"/>
</dbReference>
<keyword evidence="10" id="KW-1185">Reference proteome</keyword>
<feature type="transmembrane region" description="Helical" evidence="5">
    <location>
        <begin position="681"/>
        <end position="700"/>
    </location>
</feature>
<dbReference type="Pfam" id="PF10334">
    <property type="entry name" value="BRE4"/>
    <property type="match status" value="1"/>
</dbReference>
<feature type="transmembrane region" description="Helical" evidence="5">
    <location>
        <begin position="603"/>
        <end position="620"/>
    </location>
</feature>
<feature type="domain" description="Integral membrane bound transporter" evidence="8">
    <location>
        <begin position="626"/>
        <end position="762"/>
    </location>
</feature>
<feature type="transmembrane region" description="Helical" evidence="5">
    <location>
        <begin position="208"/>
        <end position="227"/>
    </location>
</feature>
<dbReference type="GeneID" id="27727098"/>
<dbReference type="GO" id="GO:0016020">
    <property type="term" value="C:membrane"/>
    <property type="evidence" value="ECO:0007669"/>
    <property type="project" value="UniProtKB-SubCell"/>
</dbReference>
<dbReference type="RefSeq" id="XP_016640591.1">
    <property type="nucleotide sequence ID" value="XM_016789756.1"/>
</dbReference>
<feature type="domain" description="Putative ER transporter 6TM N-terminal" evidence="7">
    <location>
        <begin position="30"/>
        <end position="463"/>
    </location>
</feature>
<reference evidence="9 10" key="1">
    <citation type="journal article" date="2014" name="Genome Announc.">
        <title>Draft genome sequence of the pathogenic fungus Scedosporium apiospermum.</title>
        <authorList>
            <person name="Vandeputte P."/>
            <person name="Ghamrawi S."/>
            <person name="Rechenmann M."/>
            <person name="Iltis A."/>
            <person name="Giraud S."/>
            <person name="Fleury M."/>
            <person name="Thornton C."/>
            <person name="Delhaes L."/>
            <person name="Meyer W."/>
            <person name="Papon N."/>
            <person name="Bouchara J.P."/>
        </authorList>
    </citation>
    <scope>NUCLEOTIDE SEQUENCE [LARGE SCALE GENOMIC DNA]</scope>
    <source>
        <strain evidence="9 10">IHEM 14462</strain>
    </source>
</reference>
<feature type="transmembrane region" description="Helical" evidence="5">
    <location>
        <begin position="176"/>
        <end position="196"/>
    </location>
</feature>
<dbReference type="OrthoDB" id="2274698at2759"/>
<dbReference type="InterPro" id="IPR049453">
    <property type="entry name" value="Memb_transporter_dom"/>
</dbReference>
<evidence type="ECO:0000256" key="5">
    <source>
        <dbReference type="SAM" id="Phobius"/>
    </source>
</evidence>
<evidence type="ECO:0000259" key="6">
    <source>
        <dbReference type="Pfam" id="PF10334"/>
    </source>
</evidence>
<feature type="transmembrane region" description="Helical" evidence="5">
    <location>
        <begin position="745"/>
        <end position="765"/>
    </location>
</feature>
<gene>
    <name evidence="9" type="ORF">SAPIO_CDS8026</name>
</gene>
<name>A0A084G0D0_PSEDA</name>
<feature type="transmembrane region" description="Helical" evidence="5">
    <location>
        <begin position="44"/>
        <end position="65"/>
    </location>
</feature>
<evidence type="ECO:0000256" key="3">
    <source>
        <dbReference type="ARBA" id="ARBA00022989"/>
    </source>
</evidence>
<evidence type="ECO:0000256" key="4">
    <source>
        <dbReference type="ARBA" id="ARBA00023136"/>
    </source>
</evidence>
<dbReference type="VEuPathDB" id="FungiDB:SAPIO_CDS8026"/>
<evidence type="ECO:0000313" key="9">
    <source>
        <dbReference type="EMBL" id="KEZ40792.1"/>
    </source>
</evidence>
<dbReference type="PANTHER" id="PTHR37994:SF3">
    <property type="entry name" value="ER TRANSPORTER 6TM N-TERMINAL DOMAIN-CONTAINING PROTEIN"/>
    <property type="match status" value="1"/>
</dbReference>
<organism evidence="9 10">
    <name type="scientific">Pseudallescheria apiosperma</name>
    <name type="common">Scedosporium apiospermum</name>
    <dbReference type="NCBI Taxonomy" id="563466"/>
    <lineage>
        <taxon>Eukaryota</taxon>
        <taxon>Fungi</taxon>
        <taxon>Dikarya</taxon>
        <taxon>Ascomycota</taxon>
        <taxon>Pezizomycotina</taxon>
        <taxon>Sordariomycetes</taxon>
        <taxon>Hypocreomycetidae</taxon>
        <taxon>Microascales</taxon>
        <taxon>Microascaceae</taxon>
        <taxon>Scedosporium</taxon>
    </lineage>
</organism>
<feature type="transmembrane region" description="Helical" evidence="5">
    <location>
        <begin position="707"/>
        <end position="725"/>
    </location>
</feature>
<dbReference type="HOGENOM" id="CLU_003918_1_0_1"/>
<dbReference type="Pfam" id="PF10337">
    <property type="entry name" value="ArAE_2_N"/>
    <property type="match status" value="1"/>
</dbReference>
<dbReference type="PANTHER" id="PTHR37994">
    <property type="entry name" value="ARAE_2_N DOMAIN-CONTAINING PROTEIN-RELATED"/>
    <property type="match status" value="1"/>
</dbReference>
<evidence type="ECO:0000259" key="8">
    <source>
        <dbReference type="Pfam" id="PF13515"/>
    </source>
</evidence>
<dbReference type="InterPro" id="IPR018820">
    <property type="entry name" value="BRE4-related_DUF2421"/>
</dbReference>
<evidence type="ECO:0000259" key="7">
    <source>
        <dbReference type="Pfam" id="PF10337"/>
    </source>
</evidence>
<keyword evidence="4 5" id="KW-0472">Membrane</keyword>
<evidence type="ECO:0000256" key="1">
    <source>
        <dbReference type="ARBA" id="ARBA00004141"/>
    </source>
</evidence>
<proteinExistence type="predicted"/>
<comment type="caution">
    <text evidence="9">The sequence shown here is derived from an EMBL/GenBank/DDBJ whole genome shotgun (WGS) entry which is preliminary data.</text>
</comment>
<feature type="domain" description="DUF2421" evidence="6">
    <location>
        <begin position="766"/>
        <end position="976"/>
    </location>
</feature>
<dbReference type="KEGG" id="sapo:SAPIO_CDS8026"/>
<sequence length="986" mass="108807">MTLQEDGKLPPVAPVVMTRADDGARRRRKLPAFLDHFSARDLKVLFRCWVAAWVASIFMFITPILTNIGPATFFASLVLLILPPAGIVFIHVLGYLSLFIGICLAWGWGSIVMKAALAARPDAETQTQLASLQQAAAQQASDTGTSPNYAAQQLIYEGFMLDTRVSARLRASNPKLALTQLFATIVIDLYLLFTPVLPSFSGTLPLPIVKPAAIGVGLGVVCSILFFPRSTSHVVLDSVEDLLDLVKVPLHFTSSTLGGKKDDNSESLRHLSKTKSKLIEEYRKMEPAVVFLPLDFAIGCWGPNDVKQVTEGVKQVLASILSLLDFHASRISGEAFIVRAMQKYTDKVNDSDSSIDEKKHEIGSQQLFQLGEMMKGLQCPDDQPIREETLRQLTTTSASAIAACLEGLGAAKDCIRMVNRRRWYWRPSAAEREKLSRRCRETLSLLRKTRPSFVHDTTEALLDGYLPRFSPEEDPDVSHATVASRLRGLVVGMVFEEHMASTLDKTEALLELVATTFDKYPKARLWGPTGLKKAGSWAFGKNSRVPDMAPGCEDDPEDVLEDRTKAAKERLRISRGHYTPRQSKLGRAIIGTFRWLTCNDGLYALRMVVVTIAVSIPGLLPQTVGFYYREKGIWALIMAQTGLVLYMADFTFSVISRVIGTVVGGALGLAAWYVGSGTGPGNPYGLSAVMAVMLVLLLWVRLYLPPHLLQGGIMGGATFVLVVGYSYDDHHIPQYGSIGVGYNVFWRRLLLVLVGIAAATVVELFPRPPSAARHISKSLSHSLRTLSDHYALLLSCWSQPSEDGGLLAETISLKMNESLLMLEDLIDLLRFEFSSSKFDSESLDLVKNLCQGMNRNLGRLLSLSGTLPLEYQDRLARLIGILDHRTIGEIMAVLGICEQALKTGDPLPEILPAPLVKRSFEFWQQHHPVIDLAHDPDLIRNEDYRRFCLALSAYLKFLGIIDELVLVLKGVLGETHLVAPTTLNVV</sequence>
<dbReference type="InterPro" id="IPR018823">
    <property type="entry name" value="ArAE_2_N"/>
</dbReference>
<dbReference type="OMA" id="DTHIPSY"/>
<protein>
    <recommendedName>
        <fullName evidence="11">ER transporter 6TM N-terminal domain-containing protein</fullName>
    </recommendedName>
</protein>